<gene>
    <name evidence="3" type="ORF">KJB30_01725</name>
</gene>
<reference evidence="3 4" key="1">
    <citation type="submission" date="2021-05" db="EMBL/GenBank/DDBJ databases">
        <title>The draft genome of Geobacter chapellei DSM 13688.</title>
        <authorList>
            <person name="Xu Z."/>
            <person name="Masuda Y."/>
            <person name="Itoh H."/>
            <person name="Senoo K."/>
        </authorList>
    </citation>
    <scope>NUCLEOTIDE SEQUENCE [LARGE SCALE GENOMIC DNA]</scope>
    <source>
        <strain evidence="3 4">DSM 13688</strain>
    </source>
</reference>
<keyword evidence="4" id="KW-1185">Reference proteome</keyword>
<evidence type="ECO:0000313" key="3">
    <source>
        <dbReference type="EMBL" id="MBT1070495.1"/>
    </source>
</evidence>
<keyword evidence="2" id="KW-0732">Signal</keyword>
<evidence type="ECO:0000256" key="1">
    <source>
        <dbReference type="SAM" id="MobiDB-lite"/>
    </source>
</evidence>
<proteinExistence type="predicted"/>
<protein>
    <submittedName>
        <fullName evidence="3">Uncharacterized protein</fullName>
    </submittedName>
</protein>
<organism evidence="3 4">
    <name type="scientific">Pelotalea chapellei</name>
    <dbReference type="NCBI Taxonomy" id="44671"/>
    <lineage>
        <taxon>Bacteria</taxon>
        <taxon>Pseudomonadati</taxon>
        <taxon>Thermodesulfobacteriota</taxon>
        <taxon>Desulfuromonadia</taxon>
        <taxon>Geobacterales</taxon>
        <taxon>Geobacteraceae</taxon>
        <taxon>Pelotalea</taxon>
    </lineage>
</organism>
<name>A0ABS5U4B1_9BACT</name>
<accession>A0ABS5U4B1</accession>
<dbReference type="Proteomes" id="UP000784128">
    <property type="component" value="Unassembled WGS sequence"/>
</dbReference>
<dbReference type="RefSeq" id="WP_214296190.1">
    <property type="nucleotide sequence ID" value="NZ_JAHDYS010000001.1"/>
</dbReference>
<evidence type="ECO:0000313" key="4">
    <source>
        <dbReference type="Proteomes" id="UP000784128"/>
    </source>
</evidence>
<dbReference type="EMBL" id="JAHDYS010000001">
    <property type="protein sequence ID" value="MBT1070495.1"/>
    <property type="molecule type" value="Genomic_DNA"/>
</dbReference>
<comment type="caution">
    <text evidence="3">The sequence shown here is derived from an EMBL/GenBank/DDBJ whole genome shotgun (WGS) entry which is preliminary data.</text>
</comment>
<sequence length="201" mass="24013">MEKKLLLMMIAAALAVPVSALAEVSVNVNVGVPGAVVVPAPLPRPRVMVPAPPSIRFEAPPLFLAPPQLGFYLGVDVPYDIFFSGDNYYLYYGNSWYRSDFYNGPWIVTERRHLPPGLRKHRVEYIRSYKDREYRAYDRQRDHYRGRHFRPEHVRGEHGEQRRGREDWKEERKHEKREMKEERRREKEEWKEERRGHGRRD</sequence>
<feature type="region of interest" description="Disordered" evidence="1">
    <location>
        <begin position="147"/>
        <end position="201"/>
    </location>
</feature>
<evidence type="ECO:0000256" key="2">
    <source>
        <dbReference type="SAM" id="SignalP"/>
    </source>
</evidence>
<feature type="chain" id="PRO_5047487781" evidence="2">
    <location>
        <begin position="23"/>
        <end position="201"/>
    </location>
</feature>
<feature type="signal peptide" evidence="2">
    <location>
        <begin position="1"/>
        <end position="22"/>
    </location>
</feature>